<organism evidence="7 8">
    <name type="scientific">Candidatus Mcinerneyibacterium aminivorans</name>
    <dbReference type="NCBI Taxonomy" id="2703815"/>
    <lineage>
        <taxon>Bacteria</taxon>
        <taxon>Candidatus Macinerneyibacteriota</taxon>
        <taxon>Candidatus Mcinerneyibacteria</taxon>
        <taxon>Candidatus Mcinerneyibacteriales</taxon>
        <taxon>Candidatus Mcinerneyibacteriaceae</taxon>
        <taxon>Candidatus Mcinerneyibacterium</taxon>
    </lineage>
</organism>
<dbReference type="PROSITE" id="PS50110">
    <property type="entry name" value="RESPONSE_REGULATORY"/>
    <property type="match status" value="1"/>
</dbReference>
<proteinExistence type="predicted"/>
<dbReference type="Proteomes" id="UP000324143">
    <property type="component" value="Unassembled WGS sequence"/>
</dbReference>
<evidence type="ECO:0000313" key="7">
    <source>
        <dbReference type="EMBL" id="TYB30569.1"/>
    </source>
</evidence>
<evidence type="ECO:0000256" key="2">
    <source>
        <dbReference type="ARBA" id="ARBA00022777"/>
    </source>
</evidence>
<keyword evidence="1" id="KW-0808">Transferase</keyword>
<dbReference type="Pfam" id="PF01966">
    <property type="entry name" value="HD"/>
    <property type="match status" value="1"/>
</dbReference>
<comment type="caution">
    <text evidence="7">The sequence shown here is derived from an EMBL/GenBank/DDBJ whole genome shotgun (WGS) entry which is preliminary data.</text>
</comment>
<dbReference type="InterPro" id="IPR003607">
    <property type="entry name" value="HD/PDEase_dom"/>
</dbReference>
<reference evidence="7" key="1">
    <citation type="submission" date="2019-08" db="EMBL/GenBank/DDBJ databases">
        <title>Genomic characterization of a novel candidate phylum (ARYD3) from a high temperature, high salinity tertiary oil reservoir in north central Oklahoma, USA.</title>
        <authorList>
            <person name="Youssef N.H."/>
            <person name="Yadav A."/>
            <person name="Elshahed M.S."/>
        </authorList>
    </citation>
    <scope>NUCLEOTIDE SEQUENCE [LARGE SCALE GENOMIC DNA]</scope>
    <source>
        <strain evidence="7">ARYD3</strain>
    </source>
</reference>
<dbReference type="Gene3D" id="3.30.450.40">
    <property type="match status" value="1"/>
</dbReference>
<feature type="modified residue" description="4-aspartylphosphate" evidence="3">
    <location>
        <position position="56"/>
    </location>
</feature>
<dbReference type="SUPFAM" id="SSF109604">
    <property type="entry name" value="HD-domain/PDEase-like"/>
    <property type="match status" value="1"/>
</dbReference>
<dbReference type="AlphaFoldDB" id="A0A5D0MJ31"/>
<dbReference type="InterPro" id="IPR001789">
    <property type="entry name" value="Sig_transdc_resp-reg_receiver"/>
</dbReference>
<evidence type="ECO:0000259" key="6">
    <source>
        <dbReference type="PROSITE" id="PS51832"/>
    </source>
</evidence>
<keyword evidence="3" id="KW-0597">Phosphoprotein</keyword>
<keyword evidence="4" id="KW-0175">Coiled coil</keyword>
<dbReference type="GO" id="GO:0016301">
    <property type="term" value="F:kinase activity"/>
    <property type="evidence" value="ECO:0007669"/>
    <property type="project" value="UniProtKB-KW"/>
</dbReference>
<dbReference type="SMART" id="SM00065">
    <property type="entry name" value="GAF"/>
    <property type="match status" value="1"/>
</dbReference>
<dbReference type="SUPFAM" id="SSF55781">
    <property type="entry name" value="GAF domain-like"/>
    <property type="match status" value="1"/>
</dbReference>
<feature type="domain" description="Response regulatory" evidence="5">
    <location>
        <begin position="6"/>
        <end position="121"/>
    </location>
</feature>
<dbReference type="SMART" id="SM00448">
    <property type="entry name" value="REC"/>
    <property type="match status" value="1"/>
</dbReference>
<keyword evidence="2" id="KW-0418">Kinase</keyword>
<accession>A0A5D0MJ31</accession>
<protein>
    <submittedName>
        <fullName evidence="7">Response regulator</fullName>
    </submittedName>
</protein>
<dbReference type="InterPro" id="IPR006674">
    <property type="entry name" value="HD_domain"/>
</dbReference>
<dbReference type="Gene3D" id="3.40.50.2300">
    <property type="match status" value="1"/>
</dbReference>
<dbReference type="CDD" id="cd00077">
    <property type="entry name" value="HDc"/>
    <property type="match status" value="1"/>
</dbReference>
<feature type="domain" description="HD-GYP" evidence="6">
    <location>
        <begin position="330"/>
        <end position="391"/>
    </location>
</feature>
<dbReference type="Pfam" id="PF00072">
    <property type="entry name" value="Response_reg"/>
    <property type="match status" value="1"/>
</dbReference>
<sequence>MEKNFKILVVDDEEALREILEEILVDMGYEVVTAEDGYVALNEIKKNNDIDIVLTDIKMPRMDGLELVKNIKAESSAIIPIMMTGYIDSDILVSVLRAGAYDFIPKPFDAQAVKMILERSVKKRRMVLENKKLMKKLKKANSKLKEQRRKLEKKVWIGDKILEKKYKELKYINDTMEKINTTMDYRKTIHFILSVVQKLIGSNRASIMLLTEDKKRLKVVDMIGRSMIKEEIEIGEGVAGWVAEKNKMLYIKDTEKADPEIKKMLKRNRYEAKSFVSLPLNTVKRGLIGVLNVTSNSSEKVITEDEVDILKIFSQQAAAGIETSLTYQELQEHYLHTIKALSNAIEAKDEYTRGHAERVTELSVKLAEEIGYEKEEIRTLKFGGILHDIGK</sequence>
<dbReference type="EMBL" id="VSIX01000115">
    <property type="protein sequence ID" value="TYB30569.1"/>
    <property type="molecule type" value="Genomic_DNA"/>
</dbReference>
<dbReference type="PROSITE" id="PS51832">
    <property type="entry name" value="HD_GYP"/>
    <property type="match status" value="1"/>
</dbReference>
<dbReference type="InterPro" id="IPR029016">
    <property type="entry name" value="GAF-like_dom_sf"/>
</dbReference>
<dbReference type="SUPFAM" id="SSF52172">
    <property type="entry name" value="CheY-like"/>
    <property type="match status" value="1"/>
</dbReference>
<gene>
    <name evidence="7" type="ORF">FXF47_08555</name>
</gene>
<dbReference type="InterPro" id="IPR052020">
    <property type="entry name" value="Cyclic_di-GMP/3'3'-cGAMP_PDE"/>
</dbReference>
<dbReference type="Pfam" id="PF13185">
    <property type="entry name" value="GAF_2"/>
    <property type="match status" value="1"/>
</dbReference>
<dbReference type="InterPro" id="IPR037522">
    <property type="entry name" value="HD_GYP_dom"/>
</dbReference>
<dbReference type="GO" id="GO:0000160">
    <property type="term" value="P:phosphorelay signal transduction system"/>
    <property type="evidence" value="ECO:0007669"/>
    <property type="project" value="InterPro"/>
</dbReference>
<name>A0A5D0MJ31_9BACT</name>
<feature type="coiled-coil region" evidence="4">
    <location>
        <begin position="123"/>
        <end position="154"/>
    </location>
</feature>
<dbReference type="PANTHER" id="PTHR45228">
    <property type="entry name" value="CYCLIC DI-GMP PHOSPHODIESTERASE TM_0186-RELATED"/>
    <property type="match status" value="1"/>
</dbReference>
<dbReference type="InterPro" id="IPR011006">
    <property type="entry name" value="CheY-like_superfamily"/>
</dbReference>
<feature type="non-terminal residue" evidence="7">
    <location>
        <position position="391"/>
    </location>
</feature>
<evidence type="ECO:0000313" key="8">
    <source>
        <dbReference type="Proteomes" id="UP000324143"/>
    </source>
</evidence>
<evidence type="ECO:0000256" key="1">
    <source>
        <dbReference type="ARBA" id="ARBA00022679"/>
    </source>
</evidence>
<keyword evidence="8" id="KW-1185">Reference proteome</keyword>
<dbReference type="InterPro" id="IPR003018">
    <property type="entry name" value="GAF"/>
</dbReference>
<dbReference type="Gene3D" id="1.10.3210.10">
    <property type="entry name" value="Hypothetical protein af1432"/>
    <property type="match status" value="1"/>
</dbReference>
<evidence type="ECO:0000259" key="5">
    <source>
        <dbReference type="PROSITE" id="PS50110"/>
    </source>
</evidence>
<evidence type="ECO:0000256" key="3">
    <source>
        <dbReference type="PROSITE-ProRule" id="PRU00169"/>
    </source>
</evidence>
<evidence type="ECO:0000256" key="4">
    <source>
        <dbReference type="SAM" id="Coils"/>
    </source>
</evidence>